<dbReference type="eggNOG" id="ENOG502SZ3F">
    <property type="taxonomic scope" value="Eukaryota"/>
</dbReference>
<protein>
    <recommendedName>
        <fullName evidence="1">F-box domain-containing protein</fullName>
    </recommendedName>
</protein>
<dbReference type="OrthoDB" id="4222459at2759"/>
<accession>V5FHR4</accession>
<dbReference type="Gene3D" id="1.20.1280.50">
    <property type="match status" value="1"/>
</dbReference>
<dbReference type="Pfam" id="PF24539">
    <property type="entry name" value="DUF7600"/>
    <property type="match status" value="1"/>
</dbReference>
<organism evidence="2 3">
    <name type="scientific">Byssochlamys spectabilis (strain No. 5 / NBRC 109023)</name>
    <name type="common">Paecilomyces variotii</name>
    <dbReference type="NCBI Taxonomy" id="1356009"/>
    <lineage>
        <taxon>Eukaryota</taxon>
        <taxon>Fungi</taxon>
        <taxon>Dikarya</taxon>
        <taxon>Ascomycota</taxon>
        <taxon>Pezizomycotina</taxon>
        <taxon>Eurotiomycetes</taxon>
        <taxon>Eurotiomycetidae</taxon>
        <taxon>Eurotiales</taxon>
        <taxon>Thermoascaceae</taxon>
        <taxon>Paecilomyces</taxon>
    </lineage>
</organism>
<dbReference type="InterPro" id="IPR036047">
    <property type="entry name" value="F-box-like_dom_sf"/>
</dbReference>
<dbReference type="EMBL" id="BAUL01000193">
    <property type="protein sequence ID" value="GAD97279.1"/>
    <property type="molecule type" value="Genomic_DNA"/>
</dbReference>
<dbReference type="CDD" id="cd09917">
    <property type="entry name" value="F-box_SF"/>
    <property type="match status" value="1"/>
</dbReference>
<sequence>MSRVYVQCVLCGAPFVGTGWLGECRSVYTRGHEWSKSYLSGVGIKDIMHSALCLVPVDPKARYDDPDYGTTPKLRLGTVPLFEENRNIFDPNMRIEKEPWGFFFHEHCWGILCEAAYPREIPIHTLKEIFMSCPASYCGIDWGNGYGGIYGRLLQGAPGSSGFLGRLKDLEWRPNGRPDYMNAVWRFDPLRIAEIEELLEESCSASNKQRKVDTELNSEIRSYPESKKSPLCDPLTTLPPEIRETILILLPSQDVCNLRAASRAFASLQLSNDFWASRFSPGFEFSFVFESRRYLENRLSSVSWKMLYDGINECSAIRSMRNRRRIWGLMLPLAQTLIYIVDHPLKGIPAPTFYNPGLPQTGIRWRFTSSSKVLHGHQRDAACRALHSRMIDFDDAIDGAYVSFVKFSGKEYVSGMQFVLASGKVAEIGYILPQKRIYLNIKRHSGQFESNLQGFCLAVMQTGIGAIALVSSTGKLSQWAGLPNGIPLGLLVAHGSHISSLRAYFDVSIPTPCLQQILSLQGCKMVSLGIPHKGKAALPLRDTELWFPEIPREKSNLVPGWRNSPSHYCPLLYLDFGGQNGIYLTNIVSVSLLVSRDSNIPKAIKVEYDRPISGSKVRILDKGGIYNSDAQYDSLVTQGIKFAIDGASGEYITRVDIGHIYGDLESFADFNVSSNLFPSRKE</sequence>
<evidence type="ECO:0000313" key="2">
    <source>
        <dbReference type="EMBL" id="GAD97279.1"/>
    </source>
</evidence>
<dbReference type="SUPFAM" id="SSF81383">
    <property type="entry name" value="F-box domain"/>
    <property type="match status" value="1"/>
</dbReference>
<dbReference type="PROSITE" id="PS50181">
    <property type="entry name" value="FBOX"/>
    <property type="match status" value="1"/>
</dbReference>
<dbReference type="AlphaFoldDB" id="V5FHR4"/>
<reference evidence="3" key="1">
    <citation type="journal article" date="2014" name="Genome Announc.">
        <title>Draft genome sequence of the formaldehyde-resistant fungus Byssochlamys spectabilis No. 5 (anamorph Paecilomyces variotii No. 5) (NBRC109023).</title>
        <authorList>
            <person name="Oka T."/>
            <person name="Ekino K."/>
            <person name="Fukuda K."/>
            <person name="Nomura Y."/>
        </authorList>
    </citation>
    <scope>NUCLEOTIDE SEQUENCE [LARGE SCALE GENOMIC DNA]</scope>
    <source>
        <strain evidence="3">No. 5 / NBRC 109023</strain>
    </source>
</reference>
<evidence type="ECO:0000259" key="1">
    <source>
        <dbReference type="PROSITE" id="PS50181"/>
    </source>
</evidence>
<dbReference type="HOGENOM" id="CLU_012355_0_1_1"/>
<feature type="domain" description="F-box" evidence="1">
    <location>
        <begin position="232"/>
        <end position="278"/>
    </location>
</feature>
<dbReference type="InterPro" id="IPR001810">
    <property type="entry name" value="F-box_dom"/>
</dbReference>
<dbReference type="Proteomes" id="UP000018001">
    <property type="component" value="Unassembled WGS sequence"/>
</dbReference>
<name>V5FHR4_BYSSN</name>
<dbReference type="InterPro" id="IPR056021">
    <property type="entry name" value="DUF7600"/>
</dbReference>
<gene>
    <name evidence="2" type="ORF">PVAR5_5952</name>
</gene>
<proteinExistence type="predicted"/>
<keyword evidence="3" id="KW-1185">Reference proteome</keyword>
<dbReference type="InParanoid" id="V5FHR4"/>
<comment type="caution">
    <text evidence="2">The sequence shown here is derived from an EMBL/GenBank/DDBJ whole genome shotgun (WGS) entry which is preliminary data.</text>
</comment>
<evidence type="ECO:0000313" key="3">
    <source>
        <dbReference type="Proteomes" id="UP000018001"/>
    </source>
</evidence>